<dbReference type="AlphaFoldDB" id="A0A8H9L470"/>
<evidence type="ECO:0000256" key="1">
    <source>
        <dbReference type="SAM" id="Phobius"/>
    </source>
</evidence>
<organism evidence="2 3">
    <name type="scientific">Promicromonospora citrea</name>
    <dbReference type="NCBI Taxonomy" id="43677"/>
    <lineage>
        <taxon>Bacteria</taxon>
        <taxon>Bacillati</taxon>
        <taxon>Actinomycetota</taxon>
        <taxon>Actinomycetes</taxon>
        <taxon>Micrococcales</taxon>
        <taxon>Promicromonosporaceae</taxon>
        <taxon>Promicromonospora</taxon>
    </lineage>
</organism>
<proteinExistence type="predicted"/>
<evidence type="ECO:0008006" key="4">
    <source>
        <dbReference type="Google" id="ProtNLM"/>
    </source>
</evidence>
<keyword evidence="1" id="KW-1133">Transmembrane helix</keyword>
<accession>A0A8H9L470</accession>
<keyword evidence="1" id="KW-0472">Membrane</keyword>
<gene>
    <name evidence="2" type="ORF">GCM10010102_29760</name>
</gene>
<evidence type="ECO:0000313" key="2">
    <source>
        <dbReference type="EMBL" id="GGM32405.1"/>
    </source>
</evidence>
<evidence type="ECO:0000313" key="3">
    <source>
        <dbReference type="Proteomes" id="UP000655589"/>
    </source>
</evidence>
<sequence length="123" mass="12544">MGDEPEQPTTARPVPAAVLAVELVLAAAIAVWALVEIWWLAHPAGPDTVCPLVHPPTPGCGAGLRYTPAFASAIVLTLAWSGATATLLTVGRRRPLTAAWAVGGLAILGALAVQLVRWGGPVG</sequence>
<reference evidence="2" key="2">
    <citation type="submission" date="2020-09" db="EMBL/GenBank/DDBJ databases">
        <authorList>
            <person name="Sun Q."/>
            <person name="Ohkuma M."/>
        </authorList>
    </citation>
    <scope>NUCLEOTIDE SEQUENCE</scope>
    <source>
        <strain evidence="2">JCM 3051</strain>
    </source>
</reference>
<feature type="transmembrane region" description="Helical" evidence="1">
    <location>
        <begin position="97"/>
        <end position="116"/>
    </location>
</feature>
<keyword evidence="1" id="KW-0812">Transmembrane</keyword>
<protein>
    <recommendedName>
        <fullName evidence="4">Vitamin K epoxide reductase family protein</fullName>
    </recommendedName>
</protein>
<keyword evidence="3" id="KW-1185">Reference proteome</keyword>
<dbReference type="Proteomes" id="UP000655589">
    <property type="component" value="Unassembled WGS sequence"/>
</dbReference>
<comment type="caution">
    <text evidence="2">The sequence shown here is derived from an EMBL/GenBank/DDBJ whole genome shotgun (WGS) entry which is preliminary data.</text>
</comment>
<dbReference type="EMBL" id="BMPT01000012">
    <property type="protein sequence ID" value="GGM32405.1"/>
    <property type="molecule type" value="Genomic_DNA"/>
</dbReference>
<feature type="transmembrane region" description="Helical" evidence="1">
    <location>
        <begin position="69"/>
        <end position="90"/>
    </location>
</feature>
<feature type="transmembrane region" description="Helical" evidence="1">
    <location>
        <begin position="16"/>
        <end position="41"/>
    </location>
</feature>
<dbReference type="RefSeq" id="WP_171106216.1">
    <property type="nucleotide sequence ID" value="NZ_BMPT01000012.1"/>
</dbReference>
<name>A0A8H9L470_9MICO</name>
<reference evidence="2" key="1">
    <citation type="journal article" date="2014" name="Int. J. Syst. Evol. Microbiol.">
        <title>Complete genome sequence of Corynebacterium casei LMG S-19264T (=DSM 44701T), isolated from a smear-ripened cheese.</title>
        <authorList>
            <consortium name="US DOE Joint Genome Institute (JGI-PGF)"/>
            <person name="Walter F."/>
            <person name="Albersmeier A."/>
            <person name="Kalinowski J."/>
            <person name="Ruckert C."/>
        </authorList>
    </citation>
    <scope>NUCLEOTIDE SEQUENCE</scope>
    <source>
        <strain evidence="2">JCM 3051</strain>
    </source>
</reference>